<keyword evidence="4 7" id="KW-0812">Transmembrane</keyword>
<name>A0A542DWB6_9MICO</name>
<dbReference type="AlphaFoldDB" id="A0A542DWB6"/>
<dbReference type="InterPro" id="IPR025966">
    <property type="entry name" value="OppC_N"/>
</dbReference>
<gene>
    <name evidence="9" type="ORF">FB458_0448</name>
</gene>
<organism evidence="9 10">
    <name type="scientific">Lapillicoccus jejuensis</name>
    <dbReference type="NCBI Taxonomy" id="402171"/>
    <lineage>
        <taxon>Bacteria</taxon>
        <taxon>Bacillati</taxon>
        <taxon>Actinomycetota</taxon>
        <taxon>Actinomycetes</taxon>
        <taxon>Micrococcales</taxon>
        <taxon>Intrasporangiaceae</taxon>
        <taxon>Lapillicoccus</taxon>
    </lineage>
</organism>
<dbReference type="CDD" id="cd06261">
    <property type="entry name" value="TM_PBP2"/>
    <property type="match status" value="1"/>
</dbReference>
<comment type="subcellular location">
    <subcellularLocation>
        <location evidence="1 7">Cell membrane</location>
        <topology evidence="1 7">Multi-pass membrane protein</topology>
    </subcellularLocation>
</comment>
<protein>
    <submittedName>
        <fullName evidence="9">Peptide/nickel transport system permease protein</fullName>
    </submittedName>
</protein>
<dbReference type="GO" id="GO:0005886">
    <property type="term" value="C:plasma membrane"/>
    <property type="evidence" value="ECO:0007669"/>
    <property type="project" value="UniProtKB-SubCell"/>
</dbReference>
<dbReference type="Proteomes" id="UP000317893">
    <property type="component" value="Unassembled WGS sequence"/>
</dbReference>
<comment type="caution">
    <text evidence="9">The sequence shown here is derived from an EMBL/GenBank/DDBJ whole genome shotgun (WGS) entry which is preliminary data.</text>
</comment>
<evidence type="ECO:0000256" key="2">
    <source>
        <dbReference type="ARBA" id="ARBA00022448"/>
    </source>
</evidence>
<keyword evidence="2 7" id="KW-0813">Transport</keyword>
<proteinExistence type="inferred from homology"/>
<feature type="domain" description="ABC transmembrane type-1" evidence="8">
    <location>
        <begin position="120"/>
        <end position="324"/>
    </location>
</feature>
<evidence type="ECO:0000256" key="1">
    <source>
        <dbReference type="ARBA" id="ARBA00004651"/>
    </source>
</evidence>
<feature type="transmembrane region" description="Helical" evidence="7">
    <location>
        <begin position="243"/>
        <end position="262"/>
    </location>
</feature>
<evidence type="ECO:0000256" key="4">
    <source>
        <dbReference type="ARBA" id="ARBA00022692"/>
    </source>
</evidence>
<dbReference type="RefSeq" id="WP_141846373.1">
    <property type="nucleotide sequence ID" value="NZ_BAAAPR010000006.1"/>
</dbReference>
<dbReference type="Gene3D" id="1.10.3720.10">
    <property type="entry name" value="MetI-like"/>
    <property type="match status" value="1"/>
</dbReference>
<comment type="similarity">
    <text evidence="7">Belongs to the binding-protein-dependent transport system permease family.</text>
</comment>
<evidence type="ECO:0000256" key="5">
    <source>
        <dbReference type="ARBA" id="ARBA00022989"/>
    </source>
</evidence>
<dbReference type="EMBL" id="VFMN01000001">
    <property type="protein sequence ID" value="TQJ07387.1"/>
    <property type="molecule type" value="Genomic_DNA"/>
</dbReference>
<evidence type="ECO:0000259" key="8">
    <source>
        <dbReference type="PROSITE" id="PS50928"/>
    </source>
</evidence>
<dbReference type="PANTHER" id="PTHR43386">
    <property type="entry name" value="OLIGOPEPTIDE TRANSPORT SYSTEM PERMEASE PROTEIN APPC"/>
    <property type="match status" value="1"/>
</dbReference>
<dbReference type="SUPFAM" id="SSF161098">
    <property type="entry name" value="MetI-like"/>
    <property type="match status" value="1"/>
</dbReference>
<sequence length="338" mass="35767">MTIAPGQEDTAGRSEIDDAALDGAVAIKGRSPWQIVWSRLKRDKVTMVALVVSVLFLVVGAISPVLQALGVLKPNLTHPDLVAGLGSIPDGFAGGVSWSHLLGVEPGTGRDLGSRIVAGLTTSLIVAVCATIFSVVVGTVVGIISGFAGGFVDWLFSRFLDLVLSFPSTLMLLSLQSVLVPLVARGIGAQDTDPSAKIVFMILVLGFFGFPYFARIIRGQVLSLREREFVEAARSLGAKRSRIYFVELLPHLWAPLLVYTTLVMPANIAAEAALGYLGVGINPPTASLGAILTDAVNYSQSDFAYFLFPGLTVFILVLAFNLLGDGLRDALDPKAGRS</sequence>
<evidence type="ECO:0000256" key="7">
    <source>
        <dbReference type="RuleBase" id="RU363032"/>
    </source>
</evidence>
<dbReference type="PANTHER" id="PTHR43386:SF1">
    <property type="entry name" value="D,D-DIPEPTIDE TRANSPORT SYSTEM PERMEASE PROTEIN DDPC-RELATED"/>
    <property type="match status" value="1"/>
</dbReference>
<evidence type="ECO:0000256" key="3">
    <source>
        <dbReference type="ARBA" id="ARBA00022475"/>
    </source>
</evidence>
<evidence type="ECO:0000313" key="9">
    <source>
        <dbReference type="EMBL" id="TQJ07387.1"/>
    </source>
</evidence>
<keyword evidence="6 7" id="KW-0472">Membrane</keyword>
<dbReference type="Pfam" id="PF00528">
    <property type="entry name" value="BPD_transp_1"/>
    <property type="match status" value="1"/>
</dbReference>
<keyword evidence="3" id="KW-1003">Cell membrane</keyword>
<dbReference type="Pfam" id="PF12911">
    <property type="entry name" value="OppC_N"/>
    <property type="match status" value="1"/>
</dbReference>
<dbReference type="OrthoDB" id="6637947at2"/>
<dbReference type="GO" id="GO:0055085">
    <property type="term" value="P:transmembrane transport"/>
    <property type="evidence" value="ECO:0007669"/>
    <property type="project" value="InterPro"/>
</dbReference>
<dbReference type="PROSITE" id="PS50928">
    <property type="entry name" value="ABC_TM1"/>
    <property type="match status" value="1"/>
</dbReference>
<feature type="transmembrane region" description="Helical" evidence="7">
    <location>
        <begin position="303"/>
        <end position="324"/>
    </location>
</feature>
<evidence type="ECO:0000256" key="6">
    <source>
        <dbReference type="ARBA" id="ARBA00023136"/>
    </source>
</evidence>
<feature type="transmembrane region" description="Helical" evidence="7">
    <location>
        <begin position="124"/>
        <end position="147"/>
    </location>
</feature>
<feature type="transmembrane region" description="Helical" evidence="7">
    <location>
        <begin position="45"/>
        <end position="66"/>
    </location>
</feature>
<dbReference type="InterPro" id="IPR000515">
    <property type="entry name" value="MetI-like"/>
</dbReference>
<dbReference type="InterPro" id="IPR035906">
    <property type="entry name" value="MetI-like_sf"/>
</dbReference>
<reference evidence="9 10" key="1">
    <citation type="submission" date="2019-06" db="EMBL/GenBank/DDBJ databases">
        <title>Sequencing the genomes of 1000 actinobacteria strains.</title>
        <authorList>
            <person name="Klenk H.-P."/>
        </authorList>
    </citation>
    <scope>NUCLEOTIDE SEQUENCE [LARGE SCALE GENOMIC DNA]</scope>
    <source>
        <strain evidence="9 10">DSM 18607</strain>
    </source>
</reference>
<evidence type="ECO:0000313" key="10">
    <source>
        <dbReference type="Proteomes" id="UP000317893"/>
    </source>
</evidence>
<keyword evidence="5 7" id="KW-1133">Transmembrane helix</keyword>
<accession>A0A542DWB6</accession>
<keyword evidence="10" id="KW-1185">Reference proteome</keyword>
<feature type="transmembrane region" description="Helical" evidence="7">
    <location>
        <begin position="198"/>
        <end position="217"/>
    </location>
</feature>
<dbReference type="InterPro" id="IPR050366">
    <property type="entry name" value="BP-dependent_transpt_permease"/>
</dbReference>